<keyword evidence="1" id="KW-0732">Signal</keyword>
<keyword evidence="2" id="KW-0282">Flagellum</keyword>
<keyword evidence="2" id="KW-0969">Cilium</keyword>
<dbReference type="RefSeq" id="WP_064645394.1">
    <property type="nucleotide sequence ID" value="NZ_LXEX01000028.1"/>
</dbReference>
<dbReference type="EMBL" id="LXEX01000028">
    <property type="protein sequence ID" value="OAT59362.1"/>
    <property type="molecule type" value="Genomic_DNA"/>
</dbReference>
<evidence type="ECO:0000256" key="1">
    <source>
        <dbReference type="SAM" id="SignalP"/>
    </source>
</evidence>
<evidence type="ECO:0000313" key="2">
    <source>
        <dbReference type="EMBL" id="OAT59362.1"/>
    </source>
</evidence>
<protein>
    <submittedName>
        <fullName evidence="2">FlhE family flagellar protein</fullName>
    </submittedName>
</protein>
<organism evidence="2 3">
    <name type="scientific">Obesumbacterium proteus ATCC 12841</name>
    <dbReference type="NCBI Taxonomy" id="1354268"/>
    <lineage>
        <taxon>Bacteria</taxon>
        <taxon>Pseudomonadati</taxon>
        <taxon>Pseudomonadota</taxon>
        <taxon>Gammaproteobacteria</taxon>
        <taxon>Enterobacterales</taxon>
        <taxon>Hafniaceae</taxon>
        <taxon>Obesumbacterium</taxon>
    </lineage>
</organism>
<dbReference type="AlphaFoldDB" id="A0AA91IQ22"/>
<name>A0AA91IQ22_9GAMM</name>
<feature type="signal peptide" evidence="1">
    <location>
        <begin position="1"/>
        <end position="19"/>
    </location>
</feature>
<sequence>MKSGVLIAMLLAFPLTAGAISGSWSQTAASGVISVGKQAVPGSRLAPSGSIPASATVTQISWRITLLSPQPPGLQIKLCTATACFALDSLSGQKRFTTAISAQGPFRFVYAVAHRGQVVPPVRVVSNQLTVNYR</sequence>
<gene>
    <name evidence="2" type="ORF">M993_01915</name>
</gene>
<keyword evidence="3" id="KW-1185">Reference proteome</keyword>
<dbReference type="InterPro" id="IPR009420">
    <property type="entry name" value="FlhE"/>
</dbReference>
<dbReference type="Proteomes" id="UP000078431">
    <property type="component" value="Unassembled WGS sequence"/>
</dbReference>
<feature type="chain" id="PRO_5041737780" evidence="1">
    <location>
        <begin position="20"/>
        <end position="134"/>
    </location>
</feature>
<dbReference type="Pfam" id="PF06366">
    <property type="entry name" value="FlhE"/>
    <property type="match status" value="1"/>
</dbReference>
<proteinExistence type="predicted"/>
<keyword evidence="2" id="KW-0966">Cell projection</keyword>
<evidence type="ECO:0000313" key="3">
    <source>
        <dbReference type="Proteomes" id="UP000078431"/>
    </source>
</evidence>
<comment type="caution">
    <text evidence="2">The sequence shown here is derived from an EMBL/GenBank/DDBJ whole genome shotgun (WGS) entry which is preliminary data.</text>
</comment>
<reference evidence="2 3" key="1">
    <citation type="submission" date="2016-04" db="EMBL/GenBank/DDBJ databases">
        <title>ATOL: Assembling a taxonomically balanced genome-scale reconstruction of the evolutionary history of the Enterobacteriaceae.</title>
        <authorList>
            <person name="Plunkett G.III."/>
            <person name="Neeno-Eckwall E.C."/>
            <person name="Glasner J.D."/>
            <person name="Perna N.T."/>
        </authorList>
    </citation>
    <scope>NUCLEOTIDE SEQUENCE [LARGE SCALE GENOMIC DNA]</scope>
    <source>
        <strain evidence="2 3">ATCC 12841</strain>
    </source>
</reference>
<accession>A0AA91IQ22</accession>